<dbReference type="AlphaFoldDB" id="A0A7W9E313"/>
<dbReference type="Pfam" id="PF01823">
    <property type="entry name" value="MACPF"/>
    <property type="match status" value="1"/>
</dbReference>
<dbReference type="Pfam" id="PF18885">
    <property type="entry name" value="DUF5648"/>
    <property type="match status" value="1"/>
</dbReference>
<evidence type="ECO:0000259" key="1">
    <source>
        <dbReference type="PROSITE" id="PS51412"/>
    </source>
</evidence>
<reference evidence="2 3" key="1">
    <citation type="submission" date="2020-08" db="EMBL/GenBank/DDBJ databases">
        <title>Genomic Encyclopedia of Type Strains, Phase IV (KMG-V): Genome sequencing to study the core and pangenomes of soil and plant-associated prokaryotes.</title>
        <authorList>
            <person name="Whitman W."/>
        </authorList>
    </citation>
    <scope>NUCLEOTIDE SEQUENCE [LARGE SCALE GENOMIC DNA]</scope>
    <source>
        <strain evidence="2 3">S3M1</strain>
    </source>
</reference>
<dbReference type="PROSITE" id="PS51257">
    <property type="entry name" value="PROKAR_LIPOPROTEIN"/>
    <property type="match status" value="1"/>
</dbReference>
<dbReference type="InterPro" id="IPR043708">
    <property type="entry name" value="DUF5648"/>
</dbReference>
<sequence length="498" mass="55129">MRKQTKMAYLILAFVAIVSGCKKNEISKSGSDVSVKSSVNSAGDGKWDVLGYGLDVTRDLLDISSVSDVSIFDMKRIETDLLSKIDVNTTTEGTEKYYGGYSALDYLKDITTKKSLGISGNFGFGGTDAEQAAGGKNIFTGSLSKNSSDQNIKTFSSKYSYATYEVSQRVKRIRFNGDVSMESLMQYLTPEFVNNVATKSADDLVKRYGTHVMLDISIGGRLRFNYSGYIENASDSNKKTKSVKAGLGFSVLKLIGVNINSDMSKEEVTKITTETRNREYTGKFYGGTNSGRSVSIDKDGNTTENINIASWQQSINDRNAALLDVGKAVFLYDFIADPVKKEQVKAAVEKHIKDSQPKELGEVPVYAYRNSSNGDRYFTPDDKPFIGNDVNFRKEGISFYAFSKPTEGAVPVNAYRNSRNGDRYFTPDDKPFIGNDVNFRKEGIAFYAFAAPAEGTVPVFAYRNSRNGDRYFTPNDQPFIGNDVNFRKEGIAFHAYAN</sequence>
<organism evidence="2 3">
    <name type="scientific">Pedobacter cryoconitis</name>
    <dbReference type="NCBI Taxonomy" id="188932"/>
    <lineage>
        <taxon>Bacteria</taxon>
        <taxon>Pseudomonadati</taxon>
        <taxon>Bacteroidota</taxon>
        <taxon>Sphingobacteriia</taxon>
        <taxon>Sphingobacteriales</taxon>
        <taxon>Sphingobacteriaceae</taxon>
        <taxon>Pedobacter</taxon>
    </lineage>
</organism>
<evidence type="ECO:0000313" key="3">
    <source>
        <dbReference type="Proteomes" id="UP000537204"/>
    </source>
</evidence>
<feature type="domain" description="MACPF" evidence="1">
    <location>
        <begin position="10"/>
        <end position="367"/>
    </location>
</feature>
<dbReference type="RefSeq" id="WP_183885663.1">
    <property type="nucleotide sequence ID" value="NZ_JACHCE010000014.1"/>
</dbReference>
<dbReference type="PROSITE" id="PS51412">
    <property type="entry name" value="MACPF_2"/>
    <property type="match status" value="1"/>
</dbReference>
<proteinExistence type="predicted"/>
<name>A0A7W9E313_9SPHI</name>
<dbReference type="Proteomes" id="UP000537204">
    <property type="component" value="Unassembled WGS sequence"/>
</dbReference>
<dbReference type="InterPro" id="IPR020864">
    <property type="entry name" value="MACPF"/>
</dbReference>
<gene>
    <name evidence="2" type="ORF">HDE68_005375</name>
</gene>
<dbReference type="EMBL" id="JACHCE010000014">
    <property type="protein sequence ID" value="MBB5639430.1"/>
    <property type="molecule type" value="Genomic_DNA"/>
</dbReference>
<accession>A0A7W9E313</accession>
<comment type="caution">
    <text evidence="2">The sequence shown here is derived from an EMBL/GenBank/DDBJ whole genome shotgun (WGS) entry which is preliminary data.</text>
</comment>
<protein>
    <recommendedName>
        <fullName evidence="1">MACPF domain-containing protein</fullName>
    </recommendedName>
</protein>
<evidence type="ECO:0000313" key="2">
    <source>
        <dbReference type="EMBL" id="MBB5639430.1"/>
    </source>
</evidence>